<reference evidence="1" key="1">
    <citation type="journal article" date="2013" name="Nature">
        <title>The genomes of four tapeworm species reveal adaptations to parasitism.</title>
        <authorList>
            <person name="Tsai I.J."/>
            <person name="Zarowiecki M."/>
            <person name="Holroyd N."/>
            <person name="Garciarrubio A."/>
            <person name="Sanchez-Flores A."/>
            <person name="Brooks K.L."/>
            <person name="Tracey A."/>
            <person name="Bobes R.J."/>
            <person name="Fragoso G."/>
            <person name="Sciutto E."/>
            <person name="Aslett M."/>
            <person name="Beasley H."/>
            <person name="Bennett H.M."/>
            <person name="Cai J."/>
            <person name="Camicia F."/>
            <person name="Clark R."/>
            <person name="Cucher M."/>
            <person name="De Silva N."/>
            <person name="Day T.A."/>
            <person name="Deplazes P."/>
            <person name="Estrada K."/>
            <person name="Fernandez C."/>
            <person name="Holland P.W."/>
            <person name="Hou J."/>
            <person name="Hu S."/>
            <person name="Huckvale T."/>
            <person name="Hung S.S."/>
            <person name="Kamenetzky L."/>
            <person name="Keane J.A."/>
            <person name="Kiss F."/>
            <person name="Koziol U."/>
            <person name="Lambert O."/>
            <person name="Liu K."/>
            <person name="Luo X."/>
            <person name="Luo Y."/>
            <person name="Macchiaroli N."/>
            <person name="Nichol S."/>
            <person name="Paps J."/>
            <person name="Parkinson J."/>
            <person name="Pouchkina-Stantcheva N."/>
            <person name="Riddiford N."/>
            <person name="Rosenzvit M."/>
            <person name="Salinas G."/>
            <person name="Wasmuth J.D."/>
            <person name="Zamanian M."/>
            <person name="Zheng Y."/>
            <person name="Cai X."/>
            <person name="Soberon X."/>
            <person name="Olson P.D."/>
            <person name="Laclette J.P."/>
            <person name="Brehm K."/>
            <person name="Berriman M."/>
            <person name="Garciarrubio A."/>
            <person name="Bobes R.J."/>
            <person name="Fragoso G."/>
            <person name="Sanchez-Flores A."/>
            <person name="Estrada K."/>
            <person name="Cevallos M.A."/>
            <person name="Morett E."/>
            <person name="Gonzalez V."/>
            <person name="Portillo T."/>
            <person name="Ochoa-Leyva A."/>
            <person name="Jose M.V."/>
            <person name="Sciutto E."/>
            <person name="Landa A."/>
            <person name="Jimenez L."/>
            <person name="Valdes V."/>
            <person name="Carrero J.C."/>
            <person name="Larralde C."/>
            <person name="Morales-Montor J."/>
            <person name="Limon-Lason J."/>
            <person name="Soberon X."/>
            <person name="Laclette J.P."/>
        </authorList>
    </citation>
    <scope>NUCLEOTIDE SEQUENCE [LARGE SCALE GENOMIC DNA]</scope>
</reference>
<organism evidence="1 2">
    <name type="scientific">Echinococcus multilocularis</name>
    <name type="common">Fox tapeworm</name>
    <dbReference type="NCBI Taxonomy" id="6211"/>
    <lineage>
        <taxon>Eukaryota</taxon>
        <taxon>Metazoa</taxon>
        <taxon>Spiralia</taxon>
        <taxon>Lophotrochozoa</taxon>
        <taxon>Platyhelminthes</taxon>
        <taxon>Cestoda</taxon>
        <taxon>Eucestoda</taxon>
        <taxon>Cyclophyllidea</taxon>
        <taxon>Taeniidae</taxon>
        <taxon>Echinococcus</taxon>
    </lineage>
</organism>
<evidence type="ECO:0000313" key="1">
    <source>
        <dbReference type="EMBL" id="CDS38285.1"/>
    </source>
</evidence>
<evidence type="ECO:0000313" key="2">
    <source>
        <dbReference type="Proteomes" id="UP000017246"/>
    </source>
</evidence>
<protein>
    <submittedName>
        <fullName evidence="1">Expressed protein</fullName>
    </submittedName>
</protein>
<dbReference type="AlphaFoldDB" id="A0A068Y7J7"/>
<dbReference type="EMBL" id="LN902357">
    <property type="protein sequence ID" value="CDS38285.1"/>
    <property type="molecule type" value="Genomic_DNA"/>
</dbReference>
<keyword evidence="2" id="KW-1185">Reference proteome</keyword>
<proteinExistence type="predicted"/>
<gene>
    <name evidence="1" type="ORF">EmuJ_000567100</name>
</gene>
<name>A0A068Y7J7_ECHMU</name>
<sequence length="100" mass="10796">MKVCALMLAWECDAAKAVTDVLLLNHQDSATFSLLVLYGHHDRQSEIDDDYRDIATSFCSRSIALSVGAGAASYENSDHPCGGNSNSIFPSPTLHCGYVE</sequence>
<dbReference type="OrthoDB" id="10534678at2759"/>
<reference evidence="1" key="2">
    <citation type="submission" date="2015-11" db="EMBL/GenBank/DDBJ databases">
        <authorList>
            <person name="Zhang Y."/>
            <person name="Guo Z."/>
        </authorList>
    </citation>
    <scope>NUCLEOTIDE SEQUENCE</scope>
</reference>
<accession>A0A068Y7J7</accession>
<dbReference type="Proteomes" id="UP000017246">
    <property type="component" value="Unassembled WGS sequence"/>
</dbReference>